<dbReference type="AlphaFoldDB" id="A0A0C9UFC7"/>
<feature type="domain" description="Aldehyde dehydrogenase" evidence="3">
    <location>
        <begin position="18"/>
        <end position="95"/>
    </location>
</feature>
<feature type="domain" description="Aldehyde dehydrogenase" evidence="3">
    <location>
        <begin position="158"/>
        <end position="390"/>
    </location>
</feature>
<dbReference type="Pfam" id="PF00171">
    <property type="entry name" value="Aldedh"/>
    <property type="match status" value="2"/>
</dbReference>
<accession>A0A0C9UFC7</accession>
<dbReference type="InterPro" id="IPR016161">
    <property type="entry name" value="Ald_DH/histidinol_DH"/>
</dbReference>
<evidence type="ECO:0000256" key="1">
    <source>
        <dbReference type="ARBA" id="ARBA00009986"/>
    </source>
</evidence>
<keyword evidence="2" id="KW-0520">NAD</keyword>
<dbReference type="InterPro" id="IPR015590">
    <property type="entry name" value="Aldehyde_DH_dom"/>
</dbReference>
<dbReference type="EMBL" id="KN837135">
    <property type="protein sequence ID" value="KIJ41728.1"/>
    <property type="molecule type" value="Genomic_DNA"/>
</dbReference>
<proteinExistence type="inferred from homology"/>
<name>A0A0C9UFC7_SPHS4</name>
<dbReference type="Gene3D" id="3.40.605.10">
    <property type="entry name" value="Aldehyde Dehydrogenase, Chain A, domain 1"/>
    <property type="match status" value="2"/>
</dbReference>
<dbReference type="OrthoDB" id="310895at2759"/>
<dbReference type="HOGENOM" id="CLU_005391_1_0_1"/>
<reference evidence="4 5" key="1">
    <citation type="submission" date="2014-06" db="EMBL/GenBank/DDBJ databases">
        <title>Evolutionary Origins and Diversification of the Mycorrhizal Mutualists.</title>
        <authorList>
            <consortium name="DOE Joint Genome Institute"/>
            <consortium name="Mycorrhizal Genomics Consortium"/>
            <person name="Kohler A."/>
            <person name="Kuo A."/>
            <person name="Nagy L.G."/>
            <person name="Floudas D."/>
            <person name="Copeland A."/>
            <person name="Barry K.W."/>
            <person name="Cichocki N."/>
            <person name="Veneault-Fourrey C."/>
            <person name="LaButti K."/>
            <person name="Lindquist E.A."/>
            <person name="Lipzen A."/>
            <person name="Lundell T."/>
            <person name="Morin E."/>
            <person name="Murat C."/>
            <person name="Riley R."/>
            <person name="Ohm R."/>
            <person name="Sun H."/>
            <person name="Tunlid A."/>
            <person name="Henrissat B."/>
            <person name="Grigoriev I.V."/>
            <person name="Hibbett D.S."/>
            <person name="Martin F."/>
        </authorList>
    </citation>
    <scope>NUCLEOTIDE SEQUENCE [LARGE SCALE GENOMIC DNA]</scope>
    <source>
        <strain evidence="4 5">SS14</strain>
    </source>
</reference>
<dbReference type="PANTHER" id="PTHR42986:SF1">
    <property type="entry name" value="BENZALDEHYDE DEHYDROGENASE YFMT"/>
    <property type="match status" value="1"/>
</dbReference>
<evidence type="ECO:0000256" key="2">
    <source>
        <dbReference type="ARBA" id="ARBA00023027"/>
    </source>
</evidence>
<organism evidence="4 5">
    <name type="scientific">Sphaerobolus stellatus (strain SS14)</name>
    <dbReference type="NCBI Taxonomy" id="990650"/>
    <lineage>
        <taxon>Eukaryota</taxon>
        <taxon>Fungi</taxon>
        <taxon>Dikarya</taxon>
        <taxon>Basidiomycota</taxon>
        <taxon>Agaricomycotina</taxon>
        <taxon>Agaricomycetes</taxon>
        <taxon>Phallomycetidae</taxon>
        <taxon>Geastrales</taxon>
        <taxon>Sphaerobolaceae</taxon>
        <taxon>Sphaerobolus</taxon>
    </lineage>
</organism>
<evidence type="ECO:0000259" key="3">
    <source>
        <dbReference type="Pfam" id="PF00171"/>
    </source>
</evidence>
<dbReference type="Proteomes" id="UP000054279">
    <property type="component" value="Unassembled WGS sequence"/>
</dbReference>
<sequence length="421" mass="45808">MPLLEASLWIGGERRSSSTGKAFDVVNSITQQIVTQASAASSQDVIDAIEAADRVQPAWEAVPWRVKRDLFIKATNLLKTKYVQRIITTTTAEIASLESWVIRDETFGAVSYLLEAVVDVTQLTRETKPIVLKSAELSPASNQILVRVLYEAGLSKGFTGSDRVRKILAGEAAKYFKPCIFEMGGKIPVVVLNDANVKKAARSILSSGMVHAGQVSTSTKRVIVQSSIAKEFIESATTLAKNIRVKGGDPHILALSSKDFVYRVLLLVKDAKDRSGEILVGDLTAHGAHVNPHIVLGVEPGWSLWEQESYGPVLAIKVVEMEEEAIKMANATDYSLSGAIWTSDMAKGLILGRQIRSGFVQVNGLTFPREPGIQVRGLEGESGYGLFDVEHLTQKRVLVLNSDAIPVPFLADLRDSNGVHF</sequence>
<evidence type="ECO:0000313" key="4">
    <source>
        <dbReference type="EMBL" id="KIJ41728.1"/>
    </source>
</evidence>
<dbReference type="PANTHER" id="PTHR42986">
    <property type="entry name" value="BENZALDEHYDE DEHYDROGENASE YFMT"/>
    <property type="match status" value="1"/>
</dbReference>
<dbReference type="InterPro" id="IPR016162">
    <property type="entry name" value="Ald_DH_N"/>
</dbReference>
<protein>
    <recommendedName>
        <fullName evidence="3">Aldehyde dehydrogenase domain-containing protein</fullName>
    </recommendedName>
</protein>
<keyword evidence="5" id="KW-1185">Reference proteome</keyword>
<dbReference type="GO" id="GO:0016620">
    <property type="term" value="F:oxidoreductase activity, acting on the aldehyde or oxo group of donors, NAD or NADP as acceptor"/>
    <property type="evidence" value="ECO:0007669"/>
    <property type="project" value="InterPro"/>
</dbReference>
<dbReference type="SUPFAM" id="SSF53720">
    <property type="entry name" value="ALDH-like"/>
    <property type="match status" value="1"/>
</dbReference>
<dbReference type="InterPro" id="IPR016163">
    <property type="entry name" value="Ald_DH_C"/>
</dbReference>
<comment type="similarity">
    <text evidence="1">Belongs to the aldehyde dehydrogenase family.</text>
</comment>
<evidence type="ECO:0000313" key="5">
    <source>
        <dbReference type="Proteomes" id="UP000054279"/>
    </source>
</evidence>
<gene>
    <name evidence="4" type="ORF">M422DRAFT_60416</name>
</gene>
<dbReference type="Gene3D" id="3.40.309.10">
    <property type="entry name" value="Aldehyde Dehydrogenase, Chain A, domain 2"/>
    <property type="match status" value="1"/>
</dbReference>